<evidence type="ECO:0000256" key="2">
    <source>
        <dbReference type="ARBA" id="ARBA00023125"/>
    </source>
</evidence>
<protein>
    <submittedName>
        <fullName evidence="5">GntR family transcriptional regulator</fullName>
    </submittedName>
</protein>
<accession>A0A4R6RZK9</accession>
<dbReference type="Proteomes" id="UP000295601">
    <property type="component" value="Unassembled WGS sequence"/>
</dbReference>
<keyword evidence="6" id="KW-1185">Reference proteome</keyword>
<dbReference type="GO" id="GO:0003700">
    <property type="term" value="F:DNA-binding transcription factor activity"/>
    <property type="evidence" value="ECO:0007669"/>
    <property type="project" value="InterPro"/>
</dbReference>
<dbReference type="InterPro" id="IPR000524">
    <property type="entry name" value="Tscrpt_reg_HTH_GntR"/>
</dbReference>
<name>A0A4R6RZK9_9MICO</name>
<evidence type="ECO:0000256" key="1">
    <source>
        <dbReference type="ARBA" id="ARBA00023015"/>
    </source>
</evidence>
<dbReference type="Gene3D" id="1.10.10.10">
    <property type="entry name" value="Winged helix-like DNA-binding domain superfamily/Winged helix DNA-binding domain"/>
    <property type="match status" value="1"/>
</dbReference>
<evidence type="ECO:0000313" key="5">
    <source>
        <dbReference type="EMBL" id="TDP92590.1"/>
    </source>
</evidence>
<dbReference type="InterPro" id="IPR036390">
    <property type="entry name" value="WH_DNA-bd_sf"/>
</dbReference>
<sequence>MTDDAQPAADLLSFRADARSAEPPFQQLRAFVLAGIRSGALVPGERLPTVRALATASGLAANTIASAYRALDADGIIEGRGRAGTFITLGAQGDEVARAAAQEYVARIAGLGLDVTRAEELVREAFRARHEG</sequence>
<gene>
    <name evidence="5" type="ORF">EDF62_1806</name>
</gene>
<dbReference type="EMBL" id="SNYA01000004">
    <property type="protein sequence ID" value="TDP92590.1"/>
    <property type="molecule type" value="Genomic_DNA"/>
</dbReference>
<evidence type="ECO:0000256" key="3">
    <source>
        <dbReference type="ARBA" id="ARBA00023163"/>
    </source>
</evidence>
<feature type="domain" description="HTH gntR-type" evidence="4">
    <location>
        <begin position="22"/>
        <end position="90"/>
    </location>
</feature>
<comment type="caution">
    <text evidence="5">The sequence shown here is derived from an EMBL/GenBank/DDBJ whole genome shotgun (WGS) entry which is preliminary data.</text>
</comment>
<dbReference type="SUPFAM" id="SSF46785">
    <property type="entry name" value="Winged helix' DNA-binding domain"/>
    <property type="match status" value="1"/>
</dbReference>
<dbReference type="InterPro" id="IPR036388">
    <property type="entry name" value="WH-like_DNA-bd_sf"/>
</dbReference>
<evidence type="ECO:0000259" key="4">
    <source>
        <dbReference type="PROSITE" id="PS50949"/>
    </source>
</evidence>
<dbReference type="Pfam" id="PF00392">
    <property type="entry name" value="GntR"/>
    <property type="match status" value="1"/>
</dbReference>
<dbReference type="PANTHER" id="PTHR38445:SF9">
    <property type="entry name" value="HTH-TYPE TRANSCRIPTIONAL REPRESSOR YTRA"/>
    <property type="match status" value="1"/>
</dbReference>
<proteinExistence type="predicted"/>
<dbReference type="PROSITE" id="PS50949">
    <property type="entry name" value="HTH_GNTR"/>
    <property type="match status" value="1"/>
</dbReference>
<dbReference type="RefSeq" id="WP_243642835.1">
    <property type="nucleotide sequence ID" value="NZ_CP080492.1"/>
</dbReference>
<organism evidence="5 6">
    <name type="scientific">Leucobacter luti</name>
    <dbReference type="NCBI Taxonomy" id="340320"/>
    <lineage>
        <taxon>Bacteria</taxon>
        <taxon>Bacillati</taxon>
        <taxon>Actinomycetota</taxon>
        <taxon>Actinomycetes</taxon>
        <taxon>Micrococcales</taxon>
        <taxon>Microbacteriaceae</taxon>
        <taxon>Leucobacter</taxon>
    </lineage>
</organism>
<keyword evidence="1" id="KW-0805">Transcription regulation</keyword>
<keyword evidence="3" id="KW-0804">Transcription</keyword>
<keyword evidence="2" id="KW-0238">DNA-binding</keyword>
<dbReference type="AlphaFoldDB" id="A0A4R6RZK9"/>
<dbReference type="SMART" id="SM00345">
    <property type="entry name" value="HTH_GNTR"/>
    <property type="match status" value="1"/>
</dbReference>
<dbReference type="GO" id="GO:0003677">
    <property type="term" value="F:DNA binding"/>
    <property type="evidence" value="ECO:0007669"/>
    <property type="project" value="UniProtKB-KW"/>
</dbReference>
<dbReference type="CDD" id="cd07377">
    <property type="entry name" value="WHTH_GntR"/>
    <property type="match status" value="1"/>
</dbReference>
<reference evidence="5 6" key="1">
    <citation type="submission" date="2019-03" db="EMBL/GenBank/DDBJ databases">
        <title>Genomic analyses of the natural microbiome of Caenorhabditis elegans.</title>
        <authorList>
            <person name="Samuel B."/>
        </authorList>
    </citation>
    <scope>NUCLEOTIDE SEQUENCE [LARGE SCALE GENOMIC DNA]</scope>
    <source>
        <strain evidence="5 6">JUb18</strain>
    </source>
</reference>
<dbReference type="PANTHER" id="PTHR38445">
    <property type="entry name" value="HTH-TYPE TRANSCRIPTIONAL REPRESSOR YTRA"/>
    <property type="match status" value="1"/>
</dbReference>
<evidence type="ECO:0000313" key="6">
    <source>
        <dbReference type="Proteomes" id="UP000295601"/>
    </source>
</evidence>